<gene>
    <name evidence="1" type="ORF">ATR01nite_17310</name>
</gene>
<evidence type="ECO:0000313" key="1">
    <source>
        <dbReference type="EMBL" id="GEL50656.1"/>
    </source>
</evidence>
<dbReference type="Proteomes" id="UP000321800">
    <property type="component" value="Unassembled WGS sequence"/>
</dbReference>
<dbReference type="AlphaFoldDB" id="A0A511FNX6"/>
<dbReference type="EMBL" id="BJVR01000014">
    <property type="protein sequence ID" value="GEL50656.1"/>
    <property type="molecule type" value="Genomic_DNA"/>
</dbReference>
<organism evidence="1 2">
    <name type="scientific">Acetobacter tropicalis</name>
    <dbReference type="NCBI Taxonomy" id="104102"/>
    <lineage>
        <taxon>Bacteria</taxon>
        <taxon>Pseudomonadati</taxon>
        <taxon>Pseudomonadota</taxon>
        <taxon>Alphaproteobacteria</taxon>
        <taxon>Acetobacterales</taxon>
        <taxon>Acetobacteraceae</taxon>
        <taxon>Acetobacter</taxon>
    </lineage>
</organism>
<accession>A0A511FNX6</accession>
<comment type="caution">
    <text evidence="1">The sequence shown here is derived from an EMBL/GenBank/DDBJ whole genome shotgun (WGS) entry which is preliminary data.</text>
</comment>
<reference evidence="1 2" key="1">
    <citation type="submission" date="2019-07" db="EMBL/GenBank/DDBJ databases">
        <title>Whole genome shotgun sequence of Acetobacter tropicalis NBRC 16470.</title>
        <authorList>
            <person name="Hosoyama A."/>
            <person name="Uohara A."/>
            <person name="Ohji S."/>
            <person name="Ichikawa N."/>
        </authorList>
    </citation>
    <scope>NUCLEOTIDE SEQUENCE [LARGE SCALE GENOMIC DNA]</scope>
    <source>
        <strain evidence="1 2">NBRC 16470</strain>
    </source>
</reference>
<evidence type="ECO:0000313" key="2">
    <source>
        <dbReference type="Proteomes" id="UP000321800"/>
    </source>
</evidence>
<sequence length="103" mass="11744">MWRCFATGFLAGGVYLFDEPEAALSPVRQIECLQSVREAEKTGGRAVCHRDPFPFCLAYPGATLLYLTPFGLMEHPFQQTEHFQVLGEFYKAPEDFMNTIFDE</sequence>
<protein>
    <submittedName>
        <fullName evidence="1">Uncharacterized protein</fullName>
    </submittedName>
</protein>
<name>A0A511FNX6_9PROT</name>
<proteinExistence type="predicted"/>